<comment type="caution">
    <text evidence="5">The sequence shown here is derived from an EMBL/GenBank/DDBJ whole genome shotgun (WGS) entry which is preliminary data.</text>
</comment>
<keyword evidence="5" id="KW-0456">Lyase</keyword>
<sequence>MAILERIDHTLGVVELRLNRPDKKNALTRDMYALLVEQLNAAAEDDTTRALLISGEGDAFCAGNDIADFLSGAQDPRQLQIIIRFLHTLVDFPKPLLAAVHGDAVGIGTTVLLHCDTVIAADTLKCQMPFVRLGLVPEGGSSLLLPQRLGQRLAFELLVEGKPFGAAEAMQLGLVNQVVTASDLANLALARASAIAALPPDAVRISKKMLKAQQRDELHSVIDAEAKLFAQRLSSPEAQSAFMAFLNTNN</sequence>
<dbReference type="eggNOG" id="COG1024">
    <property type="taxonomic scope" value="Bacteria"/>
</dbReference>
<dbReference type="InterPro" id="IPR051053">
    <property type="entry name" value="ECH/Chromodomain_protein"/>
</dbReference>
<organism evidence="5 6">
    <name type="scientific">Marinobacterium lacunae</name>
    <dbReference type="NCBI Taxonomy" id="1232683"/>
    <lineage>
        <taxon>Bacteria</taxon>
        <taxon>Pseudomonadati</taxon>
        <taxon>Pseudomonadota</taxon>
        <taxon>Gammaproteobacteria</taxon>
        <taxon>Oceanospirillales</taxon>
        <taxon>Oceanospirillaceae</taxon>
        <taxon>Marinobacterium</taxon>
    </lineage>
</organism>
<dbReference type="InterPro" id="IPR029045">
    <property type="entry name" value="ClpP/crotonase-like_dom_sf"/>
</dbReference>
<dbReference type="PANTHER" id="PTHR43684">
    <property type="match status" value="1"/>
</dbReference>
<keyword evidence="4" id="KW-0413">Isomerase</keyword>
<dbReference type="OrthoDB" id="9797151at2"/>
<dbReference type="CDD" id="cd06558">
    <property type="entry name" value="crotonase-like"/>
    <property type="match status" value="1"/>
</dbReference>
<dbReference type="Pfam" id="PF00378">
    <property type="entry name" value="ECH_1"/>
    <property type="match status" value="1"/>
</dbReference>
<evidence type="ECO:0000313" key="6">
    <source>
        <dbReference type="Proteomes" id="UP000028252"/>
    </source>
</evidence>
<dbReference type="EMBL" id="JMQN01000021">
    <property type="protein sequence ID" value="KEA63970.1"/>
    <property type="molecule type" value="Genomic_DNA"/>
</dbReference>
<evidence type="ECO:0000313" key="5">
    <source>
        <dbReference type="EMBL" id="KEA63970.1"/>
    </source>
</evidence>
<keyword evidence="3" id="KW-0576">Peroxisome</keyword>
<dbReference type="PANTHER" id="PTHR43684:SF1">
    <property type="entry name" value="ENOYL-COA DELTA ISOMERASE 2"/>
    <property type="match status" value="1"/>
</dbReference>
<dbReference type="GO" id="GO:0004165">
    <property type="term" value="F:delta(3)-delta(2)-enoyl-CoA isomerase activity"/>
    <property type="evidence" value="ECO:0007669"/>
    <property type="project" value="UniProtKB-ARBA"/>
</dbReference>
<dbReference type="EC" id="4.2.1.17" evidence="5"/>
<evidence type="ECO:0000256" key="2">
    <source>
        <dbReference type="ARBA" id="ARBA00005254"/>
    </source>
</evidence>
<dbReference type="RefSeq" id="WP_036186329.1">
    <property type="nucleotide sequence ID" value="NZ_JMQN01000021.1"/>
</dbReference>
<dbReference type="SUPFAM" id="SSF52096">
    <property type="entry name" value="ClpP/crotonase"/>
    <property type="match status" value="1"/>
</dbReference>
<dbReference type="PATRIC" id="fig|1232683.4.peg.1679"/>
<dbReference type="InterPro" id="IPR001753">
    <property type="entry name" value="Enoyl-CoA_hydra/iso"/>
</dbReference>
<dbReference type="GO" id="GO:0004300">
    <property type="term" value="F:enoyl-CoA hydratase activity"/>
    <property type="evidence" value="ECO:0007669"/>
    <property type="project" value="UniProtKB-EC"/>
</dbReference>
<dbReference type="Gene3D" id="3.90.226.10">
    <property type="entry name" value="2-enoyl-CoA Hydratase, Chain A, domain 1"/>
    <property type="match status" value="1"/>
</dbReference>
<evidence type="ECO:0000256" key="3">
    <source>
        <dbReference type="ARBA" id="ARBA00023140"/>
    </source>
</evidence>
<comment type="similarity">
    <text evidence="2">Belongs to the enoyl-CoA hydratase/isomerase family.</text>
</comment>
<reference evidence="5 6" key="1">
    <citation type="submission" date="2014-04" db="EMBL/GenBank/DDBJ databases">
        <title>Marinobacterium kochiensis sp. nov., isolated from sediment sample collected from Kochi backwaters in Kerala, India.</title>
        <authorList>
            <person name="Singh A."/>
            <person name="Pinnaka A.K."/>
        </authorList>
    </citation>
    <scope>NUCLEOTIDE SEQUENCE [LARGE SCALE GENOMIC DNA]</scope>
    <source>
        <strain evidence="5 6">AK27</strain>
    </source>
</reference>
<dbReference type="AlphaFoldDB" id="A0A081FZL5"/>
<dbReference type="InterPro" id="IPR014748">
    <property type="entry name" value="Enoyl-CoA_hydra_C"/>
</dbReference>
<accession>A0A081FZL5</accession>
<protein>
    <submittedName>
        <fullName evidence="5">Enoyl-CoA hydratase</fullName>
        <ecNumber evidence="5">4.2.1.17</ecNumber>
    </submittedName>
</protein>
<evidence type="ECO:0000256" key="4">
    <source>
        <dbReference type="ARBA" id="ARBA00023235"/>
    </source>
</evidence>
<dbReference type="Proteomes" id="UP000028252">
    <property type="component" value="Unassembled WGS sequence"/>
</dbReference>
<proteinExistence type="inferred from homology"/>
<dbReference type="STRING" id="1232683.ADIMK_1705"/>
<gene>
    <name evidence="5" type="ORF">ADIMK_1705</name>
</gene>
<evidence type="ECO:0000256" key="1">
    <source>
        <dbReference type="ARBA" id="ARBA00004275"/>
    </source>
</evidence>
<dbReference type="Gene3D" id="1.10.12.10">
    <property type="entry name" value="Lyase 2-enoyl-coa Hydratase, Chain A, domain 2"/>
    <property type="match status" value="1"/>
</dbReference>
<name>A0A081FZL5_9GAMM</name>
<keyword evidence="6" id="KW-1185">Reference proteome</keyword>
<comment type="subcellular location">
    <subcellularLocation>
        <location evidence="1">Peroxisome</location>
    </subcellularLocation>
</comment>